<dbReference type="EMBL" id="BAAART010000040">
    <property type="protein sequence ID" value="GAA2225802.1"/>
    <property type="molecule type" value="Genomic_DNA"/>
</dbReference>
<accession>A0ABP5Q494</accession>
<comment type="caution">
    <text evidence="2">The sequence shown here is derived from an EMBL/GenBank/DDBJ whole genome shotgun (WGS) entry which is preliminary data.</text>
</comment>
<dbReference type="PANTHER" id="PTHR46082">
    <property type="entry name" value="ATP/GTP-BINDING PROTEIN-RELATED"/>
    <property type="match status" value="1"/>
</dbReference>
<dbReference type="PANTHER" id="PTHR46082:SF6">
    <property type="entry name" value="AAA+ ATPASE DOMAIN-CONTAINING PROTEIN-RELATED"/>
    <property type="match status" value="1"/>
</dbReference>
<dbReference type="InterPro" id="IPR027417">
    <property type="entry name" value="P-loop_NTPase"/>
</dbReference>
<evidence type="ECO:0000259" key="1">
    <source>
        <dbReference type="Pfam" id="PF00931"/>
    </source>
</evidence>
<evidence type="ECO:0000313" key="3">
    <source>
        <dbReference type="Proteomes" id="UP001501474"/>
    </source>
</evidence>
<dbReference type="Pfam" id="PF13374">
    <property type="entry name" value="TPR_10"/>
    <property type="match status" value="2"/>
</dbReference>
<gene>
    <name evidence="2" type="primary">fxsT_2</name>
    <name evidence="2" type="ORF">GCM10010104_17250</name>
</gene>
<organism evidence="2 3">
    <name type="scientific">Streptomyces indiaensis</name>
    <dbReference type="NCBI Taxonomy" id="284033"/>
    <lineage>
        <taxon>Bacteria</taxon>
        <taxon>Bacillati</taxon>
        <taxon>Actinomycetota</taxon>
        <taxon>Actinomycetes</taxon>
        <taxon>Kitasatosporales</taxon>
        <taxon>Streptomycetaceae</taxon>
        <taxon>Streptomyces</taxon>
    </lineage>
</organism>
<dbReference type="InterPro" id="IPR019734">
    <property type="entry name" value="TPR_rpt"/>
</dbReference>
<dbReference type="Pfam" id="PF13424">
    <property type="entry name" value="TPR_12"/>
    <property type="match status" value="3"/>
</dbReference>
<dbReference type="SUPFAM" id="SSF52540">
    <property type="entry name" value="P-loop containing nucleoside triphosphate hydrolases"/>
    <property type="match status" value="1"/>
</dbReference>
<dbReference type="PRINTS" id="PR00381">
    <property type="entry name" value="KINESINLIGHT"/>
</dbReference>
<feature type="domain" description="NB-ARC" evidence="1">
    <location>
        <begin position="94"/>
        <end position="229"/>
    </location>
</feature>
<dbReference type="InterPro" id="IPR011990">
    <property type="entry name" value="TPR-like_helical_dom_sf"/>
</dbReference>
<dbReference type="Proteomes" id="UP001501474">
    <property type="component" value="Unassembled WGS sequence"/>
</dbReference>
<dbReference type="SUPFAM" id="SSF48452">
    <property type="entry name" value="TPR-like"/>
    <property type="match status" value="1"/>
</dbReference>
<dbReference type="Gene3D" id="1.25.40.10">
    <property type="entry name" value="Tetratricopeptide repeat domain"/>
    <property type="match status" value="2"/>
</dbReference>
<name>A0ABP5Q494_9ACTN</name>
<sequence length="789" mass="85285">MEGTSKASVTASGQGSVAAGGDVGQVVTGDGAVAVQYQIQHAAVLPAEAFMPVTEVMCPPNLTNLPKRLGMFVGRERELVLMDRALDGEGGAAQAVHGLGGVGKSTLAAHWAASRSGERNPVWWITADTPSALDAGLAALAMALQPALTGVLPFEALAERAVQWLATHQGWLLVLDNVTEPADIQPYLARAGTGAVMITSRRATGWHGIATPVQLDVLEQGEAIELFVRILTYGQPNASTDGAGLVCEELGLLPLAIEQAAAFCAETSITPRDYLGLLASYPAELYAASAEGGDAERTIARIWHLTLDRLADDPLTGQILRALAWYAPTHIPRTLLKSLAELPALLRALGRLSAHSMLTLDQDSIAVHRLVQAVTRTPDLCDPHRHPDAITESRAFATSALTAALPTDPASPSTWGIWRVLLPHTDALTSHVTPDTVETARILYETGRFLLEQGAVYRAMPRLQRALATYELNLGNDHPDTLASRSDLAGAYESAGDLQRAIPLFERTLSERRRLLGNDHPDTLASRSDLAGAYESTGDLQRAIPLYEETLSDSIVALGSNHRHTMSLRNNLAYAYQSAGHLQRAIQLYEQALSERVRILGNDHPDTLASRNHLANALQAAGNLERAVDLYEQTLAERVRILGNDHPHTLASRDNLAVTFARSGDLERAIRLHEQTLAERVRILGNDHPDTLASRNNLASACESAGAMERAIELYEEVVNACRRLLGDENPRTLISQNNLAYAYQTVGDRSHAVGLYESTLTGCRRTLGDRHPLTLTVFRNLAASRWGR</sequence>
<dbReference type="InterPro" id="IPR053137">
    <property type="entry name" value="NLR-like"/>
</dbReference>
<evidence type="ECO:0000313" key="2">
    <source>
        <dbReference type="EMBL" id="GAA2225802.1"/>
    </source>
</evidence>
<reference evidence="3" key="1">
    <citation type="journal article" date="2019" name="Int. J. Syst. Evol. Microbiol.">
        <title>The Global Catalogue of Microorganisms (GCM) 10K type strain sequencing project: providing services to taxonomists for standard genome sequencing and annotation.</title>
        <authorList>
            <consortium name="The Broad Institute Genomics Platform"/>
            <consortium name="The Broad Institute Genome Sequencing Center for Infectious Disease"/>
            <person name="Wu L."/>
            <person name="Ma J."/>
        </authorList>
    </citation>
    <scope>NUCLEOTIDE SEQUENCE [LARGE SCALE GENOMIC DNA]</scope>
    <source>
        <strain evidence="3">JCM 3053</strain>
    </source>
</reference>
<dbReference type="SMART" id="SM00028">
    <property type="entry name" value="TPR"/>
    <property type="match status" value="5"/>
</dbReference>
<proteinExistence type="predicted"/>
<dbReference type="InterPro" id="IPR002182">
    <property type="entry name" value="NB-ARC"/>
</dbReference>
<keyword evidence="3" id="KW-1185">Reference proteome</keyword>
<dbReference type="NCBIfam" id="NF040586">
    <property type="entry name" value="FxSxx_TPR"/>
    <property type="match status" value="1"/>
</dbReference>
<dbReference type="Gene3D" id="3.40.50.300">
    <property type="entry name" value="P-loop containing nucleotide triphosphate hydrolases"/>
    <property type="match status" value="1"/>
</dbReference>
<dbReference type="Pfam" id="PF00931">
    <property type="entry name" value="NB-ARC"/>
    <property type="match status" value="1"/>
</dbReference>
<protein>
    <submittedName>
        <fullName evidence="2">FxSxx-COOH system tetratricopeptide repeat protein</fullName>
    </submittedName>
</protein>